<evidence type="ECO:0000256" key="6">
    <source>
        <dbReference type="HAMAP-Rule" id="MF_00265"/>
    </source>
</evidence>
<proteinExistence type="inferred from homology"/>
<dbReference type="KEGG" id="maur:BOH66_01305"/>
<evidence type="ECO:0000256" key="3">
    <source>
        <dbReference type="ARBA" id="ARBA00022723"/>
    </source>
</evidence>
<keyword evidence="5 6" id="KW-0460">Magnesium</keyword>
<reference evidence="8 9" key="1">
    <citation type="submission" date="2016-12" db="EMBL/GenBank/DDBJ databases">
        <title>Complete genome sequence of Microbacterium aurum KACC 15219.</title>
        <authorList>
            <person name="Jung Y."/>
            <person name="Shin J.-H."/>
            <person name="Lee Y.-J."/>
            <person name="Yi H."/>
            <person name="Bahn Y.-S."/>
            <person name="Kim J.F."/>
            <person name="Lee D.-W."/>
        </authorList>
    </citation>
    <scope>NUCLEOTIDE SEQUENCE [LARGE SCALE GENOMIC DNA]</scope>
    <source>
        <strain evidence="8 9">KACC 15219</strain>
    </source>
</reference>
<feature type="domain" description="PIN" evidence="7">
    <location>
        <begin position="2"/>
        <end position="97"/>
    </location>
</feature>
<keyword evidence="6" id="KW-0800">Toxin</keyword>
<dbReference type="GO" id="GO:0090729">
    <property type="term" value="F:toxin activity"/>
    <property type="evidence" value="ECO:0007669"/>
    <property type="project" value="UniProtKB-KW"/>
</dbReference>
<gene>
    <name evidence="6" type="primary">vapC</name>
    <name evidence="8" type="ORF">BOH66_01305</name>
</gene>
<evidence type="ECO:0000313" key="9">
    <source>
        <dbReference type="Proteomes" id="UP000187185"/>
    </source>
</evidence>
<dbReference type="GO" id="GO:0000287">
    <property type="term" value="F:magnesium ion binding"/>
    <property type="evidence" value="ECO:0007669"/>
    <property type="project" value="UniProtKB-UniRule"/>
</dbReference>
<dbReference type="STRING" id="36805.BOH66_01305"/>
<dbReference type="SUPFAM" id="SSF88723">
    <property type="entry name" value="PIN domain-like"/>
    <property type="match status" value="1"/>
</dbReference>
<organism evidence="8 9">
    <name type="scientific">Microbacterium aurum</name>
    <dbReference type="NCBI Taxonomy" id="36805"/>
    <lineage>
        <taxon>Bacteria</taxon>
        <taxon>Bacillati</taxon>
        <taxon>Actinomycetota</taxon>
        <taxon>Actinomycetes</taxon>
        <taxon>Micrococcales</taxon>
        <taxon>Microbacteriaceae</taxon>
        <taxon>Microbacterium</taxon>
    </lineage>
</organism>
<dbReference type="Pfam" id="PF01850">
    <property type="entry name" value="PIN"/>
    <property type="match status" value="1"/>
</dbReference>
<dbReference type="EC" id="3.1.-.-" evidence="6"/>
<dbReference type="EMBL" id="CP018762">
    <property type="protein sequence ID" value="APZ33086.1"/>
    <property type="molecule type" value="Genomic_DNA"/>
</dbReference>
<evidence type="ECO:0000256" key="2">
    <source>
        <dbReference type="ARBA" id="ARBA00022722"/>
    </source>
</evidence>
<dbReference type="Gene3D" id="3.40.50.1010">
    <property type="entry name" value="5'-nuclease"/>
    <property type="match status" value="1"/>
</dbReference>
<evidence type="ECO:0000313" key="8">
    <source>
        <dbReference type="EMBL" id="APZ33086.1"/>
    </source>
</evidence>
<sequence>MIYLDTSAAVKALVDEPGSDLVRAVFAAGDPLVSSRLLRVELHAAVSRRWLEASGVDELLARVSLVGIDDDLLDRAVELGSGLRALDSLHLATAVDLAADIEGMLGCDRELITAARREGIPPHPACG</sequence>
<protein>
    <recommendedName>
        <fullName evidence="6">Ribonuclease VapC</fullName>
        <shortName evidence="6">RNase VapC</shortName>
        <ecNumber evidence="6">3.1.-.-</ecNumber>
    </recommendedName>
    <alternativeName>
        <fullName evidence="6">Toxin VapC</fullName>
    </alternativeName>
</protein>
<comment type="function">
    <text evidence="6">Toxic component of a toxin-antitoxin (TA) system. An RNase.</text>
</comment>
<comment type="cofactor">
    <cofactor evidence="6">
        <name>Mg(2+)</name>
        <dbReference type="ChEBI" id="CHEBI:18420"/>
    </cofactor>
</comment>
<dbReference type="GO" id="GO:0004540">
    <property type="term" value="F:RNA nuclease activity"/>
    <property type="evidence" value="ECO:0007669"/>
    <property type="project" value="InterPro"/>
</dbReference>
<dbReference type="AlphaFoldDB" id="A0A1P8U4P4"/>
<dbReference type="InterPro" id="IPR002716">
    <property type="entry name" value="PIN_dom"/>
</dbReference>
<keyword evidence="2 6" id="KW-0540">Nuclease</keyword>
<evidence type="ECO:0000256" key="5">
    <source>
        <dbReference type="ARBA" id="ARBA00022842"/>
    </source>
</evidence>
<keyword evidence="1 6" id="KW-1277">Toxin-antitoxin system</keyword>
<keyword evidence="9" id="KW-1185">Reference proteome</keyword>
<dbReference type="RefSeq" id="WP_076688580.1">
    <property type="nucleotide sequence ID" value="NZ_CP018762.1"/>
</dbReference>
<name>A0A1P8U4P4_9MICO</name>
<dbReference type="OrthoDB" id="1525146at2"/>
<evidence type="ECO:0000256" key="4">
    <source>
        <dbReference type="ARBA" id="ARBA00022801"/>
    </source>
</evidence>
<feature type="binding site" evidence="6">
    <location>
        <position position="5"/>
    </location>
    <ligand>
        <name>Mg(2+)</name>
        <dbReference type="ChEBI" id="CHEBI:18420"/>
    </ligand>
</feature>
<accession>A0A1P8U4P4</accession>
<evidence type="ECO:0000259" key="7">
    <source>
        <dbReference type="Pfam" id="PF01850"/>
    </source>
</evidence>
<keyword evidence="4 6" id="KW-0378">Hydrolase</keyword>
<keyword evidence="3 6" id="KW-0479">Metal-binding</keyword>
<dbReference type="InterPro" id="IPR022907">
    <property type="entry name" value="VapC_family"/>
</dbReference>
<comment type="similarity">
    <text evidence="6">Belongs to the PINc/VapC protein family.</text>
</comment>
<dbReference type="GO" id="GO:0016787">
    <property type="term" value="F:hydrolase activity"/>
    <property type="evidence" value="ECO:0007669"/>
    <property type="project" value="UniProtKB-KW"/>
</dbReference>
<feature type="binding site" evidence="6">
    <location>
        <position position="87"/>
    </location>
    <ligand>
        <name>Mg(2+)</name>
        <dbReference type="ChEBI" id="CHEBI:18420"/>
    </ligand>
</feature>
<evidence type="ECO:0000256" key="1">
    <source>
        <dbReference type="ARBA" id="ARBA00022649"/>
    </source>
</evidence>
<dbReference type="InterPro" id="IPR029060">
    <property type="entry name" value="PIN-like_dom_sf"/>
</dbReference>
<dbReference type="CDD" id="cd09874">
    <property type="entry name" value="PIN_MT3492-like"/>
    <property type="match status" value="1"/>
</dbReference>
<dbReference type="Proteomes" id="UP000187185">
    <property type="component" value="Chromosome"/>
</dbReference>
<dbReference type="HAMAP" id="MF_00265">
    <property type="entry name" value="VapC_Nob1"/>
    <property type="match status" value="1"/>
</dbReference>